<keyword evidence="3" id="KW-1015">Disulfide bond</keyword>
<keyword evidence="2" id="KW-0722">Serine protease inhibitor</keyword>
<dbReference type="PANTHER" id="PTHR10913">
    <property type="entry name" value="FOLLISTATIN-RELATED"/>
    <property type="match status" value="1"/>
</dbReference>
<dbReference type="Pfam" id="PF07648">
    <property type="entry name" value="Kazal_2"/>
    <property type="match status" value="1"/>
</dbReference>
<dbReference type="GO" id="GO:0005576">
    <property type="term" value="C:extracellular region"/>
    <property type="evidence" value="ECO:0007669"/>
    <property type="project" value="TreeGrafter"/>
</dbReference>
<dbReference type="GO" id="GO:0030154">
    <property type="term" value="P:cell differentiation"/>
    <property type="evidence" value="ECO:0007669"/>
    <property type="project" value="TreeGrafter"/>
</dbReference>
<evidence type="ECO:0000256" key="3">
    <source>
        <dbReference type="ARBA" id="ARBA00023157"/>
    </source>
</evidence>
<dbReference type="Gene3D" id="3.30.60.30">
    <property type="match status" value="1"/>
</dbReference>
<dbReference type="SMART" id="SM00280">
    <property type="entry name" value="KAZAL"/>
    <property type="match status" value="1"/>
</dbReference>
<organism evidence="5">
    <name type="scientific">Darwinula stevensoni</name>
    <dbReference type="NCBI Taxonomy" id="69355"/>
    <lineage>
        <taxon>Eukaryota</taxon>
        <taxon>Metazoa</taxon>
        <taxon>Ecdysozoa</taxon>
        <taxon>Arthropoda</taxon>
        <taxon>Crustacea</taxon>
        <taxon>Oligostraca</taxon>
        <taxon>Ostracoda</taxon>
        <taxon>Podocopa</taxon>
        <taxon>Podocopida</taxon>
        <taxon>Darwinulocopina</taxon>
        <taxon>Darwinuloidea</taxon>
        <taxon>Darwinulidae</taxon>
        <taxon>Darwinula</taxon>
    </lineage>
</organism>
<feature type="domain" description="Kazal-like" evidence="4">
    <location>
        <begin position="1"/>
        <end position="51"/>
    </location>
</feature>
<proteinExistence type="predicted"/>
<name>A0A7R9A3T8_9CRUS</name>
<dbReference type="EMBL" id="CAJPEV010001376">
    <property type="protein sequence ID" value="CAG0892305.1"/>
    <property type="molecule type" value="Genomic_DNA"/>
</dbReference>
<protein>
    <recommendedName>
        <fullName evidence="4">Kazal-like domain-containing protein</fullName>
    </recommendedName>
</protein>
<gene>
    <name evidence="5" type="ORF">DSTB1V02_LOCUS7031</name>
</gene>
<dbReference type="PROSITE" id="PS51465">
    <property type="entry name" value="KAZAL_2"/>
    <property type="match status" value="1"/>
</dbReference>
<accession>A0A7R9A3T8</accession>
<evidence type="ECO:0000256" key="1">
    <source>
        <dbReference type="ARBA" id="ARBA00022690"/>
    </source>
</evidence>
<evidence type="ECO:0000313" key="5">
    <source>
        <dbReference type="EMBL" id="CAD7247197.1"/>
    </source>
</evidence>
<dbReference type="Proteomes" id="UP000677054">
    <property type="component" value="Unassembled WGS sequence"/>
</dbReference>
<dbReference type="InterPro" id="IPR050653">
    <property type="entry name" value="Prot_Inhib_GrowthFact_Antg"/>
</dbReference>
<dbReference type="OrthoDB" id="6356737at2759"/>
<dbReference type="CDD" id="cd00104">
    <property type="entry name" value="KAZAL_FS"/>
    <property type="match status" value="1"/>
</dbReference>
<evidence type="ECO:0000313" key="6">
    <source>
        <dbReference type="Proteomes" id="UP000677054"/>
    </source>
</evidence>
<dbReference type="PANTHER" id="PTHR10913:SF45">
    <property type="entry name" value="FOLLISTATIN, ISOFORM A-RELATED"/>
    <property type="match status" value="1"/>
</dbReference>
<dbReference type="EMBL" id="LR900893">
    <property type="protein sequence ID" value="CAD7247197.1"/>
    <property type="molecule type" value="Genomic_DNA"/>
</dbReference>
<keyword evidence="1" id="KW-0646">Protease inhibitor</keyword>
<dbReference type="InterPro" id="IPR002350">
    <property type="entry name" value="Kazal_dom"/>
</dbReference>
<evidence type="ECO:0000256" key="2">
    <source>
        <dbReference type="ARBA" id="ARBA00022900"/>
    </source>
</evidence>
<evidence type="ECO:0000259" key="4">
    <source>
        <dbReference type="PROSITE" id="PS51465"/>
    </source>
</evidence>
<dbReference type="InterPro" id="IPR036058">
    <property type="entry name" value="Kazal_dom_sf"/>
</dbReference>
<sequence length="88" mass="9838">MKGRCPQICTADYNPVCGSDGVTYANNCNFQAENCKRGNRLFVRHEGPCRNGESPNPPGNGYPLIFFGNLNRKTFEVRIDRGRGKRDA</sequence>
<dbReference type="SUPFAM" id="SSF100895">
    <property type="entry name" value="Kazal-type serine protease inhibitors"/>
    <property type="match status" value="1"/>
</dbReference>
<dbReference type="AlphaFoldDB" id="A0A7R9A3T8"/>
<keyword evidence="6" id="KW-1185">Reference proteome</keyword>
<reference evidence="5" key="1">
    <citation type="submission" date="2020-11" db="EMBL/GenBank/DDBJ databases">
        <authorList>
            <person name="Tran Van P."/>
        </authorList>
    </citation>
    <scope>NUCLEOTIDE SEQUENCE</scope>
</reference>